<dbReference type="Proteomes" id="UP001370348">
    <property type="component" value="Chromosome"/>
</dbReference>
<dbReference type="Gene3D" id="2.60.120.650">
    <property type="entry name" value="Cupin"/>
    <property type="match status" value="1"/>
</dbReference>
<accession>A0ABZ2LZH6</accession>
<dbReference type="SUPFAM" id="SSF51197">
    <property type="entry name" value="Clavaminate synthase-like"/>
    <property type="match status" value="1"/>
</dbReference>
<dbReference type="PROSITE" id="PS51184">
    <property type="entry name" value="JMJC"/>
    <property type="match status" value="1"/>
</dbReference>
<feature type="domain" description="JmjC" evidence="1">
    <location>
        <begin position="92"/>
        <end position="242"/>
    </location>
</feature>
<reference evidence="2 3" key="1">
    <citation type="submission" date="2021-12" db="EMBL/GenBank/DDBJ databases">
        <title>Discovery of the Pendulisporaceae a myxobacterial family with distinct sporulation behavior and unique specialized metabolism.</title>
        <authorList>
            <person name="Garcia R."/>
            <person name="Popoff A."/>
            <person name="Bader C.D."/>
            <person name="Loehr J."/>
            <person name="Walesch S."/>
            <person name="Walt C."/>
            <person name="Boldt J."/>
            <person name="Bunk B."/>
            <person name="Haeckl F.J.F.P.J."/>
            <person name="Gunesch A.P."/>
            <person name="Birkelbach J."/>
            <person name="Nuebel U."/>
            <person name="Pietschmann T."/>
            <person name="Bach T."/>
            <person name="Mueller R."/>
        </authorList>
    </citation>
    <scope>NUCLEOTIDE SEQUENCE [LARGE SCALE GENOMIC DNA]</scope>
    <source>
        <strain evidence="2 3">MSr11954</strain>
    </source>
</reference>
<name>A0ABZ2LZH6_9BACT</name>
<dbReference type="PANTHER" id="PTHR12461">
    <property type="entry name" value="HYPOXIA-INDUCIBLE FACTOR 1 ALPHA INHIBITOR-RELATED"/>
    <property type="match status" value="1"/>
</dbReference>
<gene>
    <name evidence="2" type="ORF">LZC94_03235</name>
</gene>
<evidence type="ECO:0000313" key="3">
    <source>
        <dbReference type="Proteomes" id="UP001370348"/>
    </source>
</evidence>
<dbReference type="RefSeq" id="WP_394825918.1">
    <property type="nucleotide sequence ID" value="NZ_CP089984.1"/>
</dbReference>
<dbReference type="EMBL" id="CP089984">
    <property type="protein sequence ID" value="WXB16293.1"/>
    <property type="molecule type" value="Genomic_DNA"/>
</dbReference>
<sequence>MDDRLSFSSWFEPLDFHEFRKRIMGESPLFVPPRAALAERLKRDLDVHSADDLLKLRDPMVKVWFHQLDGLHGAVQQKPADARRFYDAGMALYFQELAEFREFEAEVAAALGVPAPFVKCQFFCNRAHARTLVHFDSMDNVIVQLTGSKTWRLGPNTFAPAPLRNWTPLDPVAPEMRPYAPGAPPKDVDTTVSYTMEPGALLHVPRGYWHETVSEEESVSVHVVVTPPIWLDVVVRALIGELARDERWRRSDYGIGLDDPSSRERAGELLASLREKVAQWVPEDIVVPRVQPSAVHENTRFVRCARVTFATESVDPENAMARVTVLSHEYPMATTTMAPRDMRLPWVDACRWVNERATGTSFDASDLRRAVPAITLAEAQEVLGVLEGARLVRRRKGP</sequence>
<dbReference type="Pfam" id="PF08007">
    <property type="entry name" value="JmjC_2"/>
    <property type="match status" value="1"/>
</dbReference>
<keyword evidence="3" id="KW-1185">Reference proteome</keyword>
<protein>
    <submittedName>
        <fullName evidence="2">Cupin domain-containing protein</fullName>
    </submittedName>
</protein>
<dbReference type="InterPro" id="IPR003347">
    <property type="entry name" value="JmjC_dom"/>
</dbReference>
<evidence type="ECO:0000259" key="1">
    <source>
        <dbReference type="PROSITE" id="PS51184"/>
    </source>
</evidence>
<evidence type="ECO:0000313" key="2">
    <source>
        <dbReference type="EMBL" id="WXB16293.1"/>
    </source>
</evidence>
<dbReference type="PANTHER" id="PTHR12461:SF105">
    <property type="entry name" value="HYPOXIA-INDUCIBLE FACTOR 1-ALPHA INHIBITOR"/>
    <property type="match status" value="1"/>
</dbReference>
<proteinExistence type="predicted"/>
<organism evidence="2 3">
    <name type="scientific">Pendulispora albinea</name>
    <dbReference type="NCBI Taxonomy" id="2741071"/>
    <lineage>
        <taxon>Bacteria</taxon>
        <taxon>Pseudomonadati</taxon>
        <taxon>Myxococcota</taxon>
        <taxon>Myxococcia</taxon>
        <taxon>Myxococcales</taxon>
        <taxon>Sorangiineae</taxon>
        <taxon>Pendulisporaceae</taxon>
        <taxon>Pendulispora</taxon>
    </lineage>
</organism>